<evidence type="ECO:0000259" key="3">
    <source>
        <dbReference type="PROSITE" id="PS50846"/>
    </source>
</evidence>
<keyword evidence="2" id="KW-0732">Signal</keyword>
<dbReference type="EMBL" id="SMGK01000003">
    <property type="protein sequence ID" value="TCK72881.1"/>
    <property type="molecule type" value="Genomic_DNA"/>
</dbReference>
<gene>
    <name evidence="4" type="ORF">C7378_2475</name>
</gene>
<name>A0A4V2PV40_9BACT</name>
<dbReference type="PRINTS" id="PR00946">
    <property type="entry name" value="HGSCAVENGER"/>
</dbReference>
<feature type="signal peptide" evidence="2">
    <location>
        <begin position="1"/>
        <end position="19"/>
    </location>
</feature>
<feature type="domain" description="HMA" evidence="3">
    <location>
        <begin position="23"/>
        <end position="89"/>
    </location>
</feature>
<protein>
    <submittedName>
        <fullName evidence="4">Mercuric ion binding protein</fullName>
    </submittedName>
</protein>
<dbReference type="InterPro" id="IPR001802">
    <property type="entry name" value="MerP/CopZ"/>
</dbReference>
<dbReference type="InterPro" id="IPR036163">
    <property type="entry name" value="HMA_dom_sf"/>
</dbReference>
<dbReference type="SUPFAM" id="SSF55008">
    <property type="entry name" value="HMA, heavy metal-associated domain"/>
    <property type="match status" value="1"/>
</dbReference>
<dbReference type="Pfam" id="PF00403">
    <property type="entry name" value="HMA"/>
    <property type="match status" value="1"/>
</dbReference>
<reference evidence="4 5" key="1">
    <citation type="submission" date="2019-03" db="EMBL/GenBank/DDBJ databases">
        <title>Genomic Encyclopedia of Type Strains, Phase IV (KMG-IV): sequencing the most valuable type-strain genomes for metagenomic binning, comparative biology and taxonomic classification.</title>
        <authorList>
            <person name="Goeker M."/>
        </authorList>
    </citation>
    <scope>NUCLEOTIDE SEQUENCE [LARGE SCALE GENOMIC DNA]</scope>
    <source>
        <strain evidence="4 5">DSM 103428</strain>
    </source>
</reference>
<organism evidence="4 5">
    <name type="scientific">Acidipila rosea</name>
    <dbReference type="NCBI Taxonomy" id="768535"/>
    <lineage>
        <taxon>Bacteria</taxon>
        <taxon>Pseudomonadati</taxon>
        <taxon>Acidobacteriota</taxon>
        <taxon>Terriglobia</taxon>
        <taxon>Terriglobales</taxon>
        <taxon>Acidobacteriaceae</taxon>
        <taxon>Acidipila</taxon>
    </lineage>
</organism>
<evidence type="ECO:0000256" key="1">
    <source>
        <dbReference type="ARBA" id="ARBA00022723"/>
    </source>
</evidence>
<dbReference type="InterPro" id="IPR006121">
    <property type="entry name" value="HMA_dom"/>
</dbReference>
<comment type="caution">
    <text evidence="4">The sequence shown here is derived from an EMBL/GenBank/DDBJ whole genome shotgun (WGS) entry which is preliminary data.</text>
</comment>
<dbReference type="FunFam" id="3.30.70.100:FF:000001">
    <property type="entry name" value="ATPase copper transporting beta"/>
    <property type="match status" value="1"/>
</dbReference>
<sequence>MIRKLLACILIGLPITTFAATPQTAVLDVQNMTCSMCSITIRKALEKVPGVMNARVDYDHKTAIVKYDPDKASPPALVKATTNAGFPSTLHHGTPK</sequence>
<keyword evidence="5" id="KW-1185">Reference proteome</keyword>
<keyword evidence="1" id="KW-0479">Metal-binding</keyword>
<dbReference type="GO" id="GO:0046872">
    <property type="term" value="F:metal ion binding"/>
    <property type="evidence" value="ECO:0007669"/>
    <property type="project" value="UniProtKB-KW"/>
</dbReference>
<dbReference type="PROSITE" id="PS50846">
    <property type="entry name" value="HMA_2"/>
    <property type="match status" value="1"/>
</dbReference>
<dbReference type="Proteomes" id="UP000295210">
    <property type="component" value="Unassembled WGS sequence"/>
</dbReference>
<evidence type="ECO:0000313" key="5">
    <source>
        <dbReference type="Proteomes" id="UP000295210"/>
    </source>
</evidence>
<dbReference type="Gene3D" id="3.30.70.100">
    <property type="match status" value="1"/>
</dbReference>
<evidence type="ECO:0000256" key="2">
    <source>
        <dbReference type="SAM" id="SignalP"/>
    </source>
</evidence>
<evidence type="ECO:0000313" key="4">
    <source>
        <dbReference type="EMBL" id="TCK72881.1"/>
    </source>
</evidence>
<accession>A0A4V2PV40</accession>
<dbReference type="AlphaFoldDB" id="A0A4V2PV40"/>
<dbReference type="CDD" id="cd00371">
    <property type="entry name" value="HMA"/>
    <property type="match status" value="1"/>
</dbReference>
<feature type="chain" id="PRO_5020837824" evidence="2">
    <location>
        <begin position="20"/>
        <end position="96"/>
    </location>
</feature>
<proteinExistence type="predicted"/>